<dbReference type="Pfam" id="PF05144">
    <property type="entry name" value="Phage_CRI"/>
    <property type="match status" value="1"/>
</dbReference>
<dbReference type="InterPro" id="IPR022686">
    <property type="entry name" value="G2P_N"/>
</dbReference>
<comment type="caution">
    <text evidence="3">The sequence shown here is derived from an EMBL/GenBank/DDBJ whole genome shotgun (WGS) entry which is preliminary data.</text>
</comment>
<dbReference type="Pfam" id="PF05155">
    <property type="entry name" value="G2P_X_C"/>
    <property type="match status" value="1"/>
</dbReference>
<organism evidence="3">
    <name type="scientific">Salmonella enterica</name>
    <name type="common">Salmonella choleraesuis</name>
    <dbReference type="NCBI Taxonomy" id="28901"/>
    <lineage>
        <taxon>Bacteria</taxon>
        <taxon>Pseudomonadati</taxon>
        <taxon>Pseudomonadota</taxon>
        <taxon>Gammaproteobacteria</taxon>
        <taxon>Enterobacterales</taxon>
        <taxon>Enterobacteriaceae</taxon>
        <taxon>Salmonella</taxon>
    </lineage>
</organism>
<evidence type="ECO:0000259" key="2">
    <source>
        <dbReference type="Pfam" id="PF05155"/>
    </source>
</evidence>
<dbReference type="AlphaFoldDB" id="A0A3I8J0L9"/>
<proteinExistence type="predicted"/>
<evidence type="ECO:0000259" key="1">
    <source>
        <dbReference type="Pfam" id="PF05144"/>
    </source>
</evidence>
<sequence>MIDWLTGIFPCTHKPLPAGSVVSVDADGAIEWETVKRLTVRGSHEATMKVRSIGSNGEGKATHLYIDGNPSKFLQGHSVVGSDDIQGLMLTVYARILSLLNIPHDLASYKAVMAGQYKISRIDINYMYSLSTLENVRSWLYAAEFKAKTRHGRACGKGGTVYLGKNSRRWSLKFYSKYDEHVSGKKGHQIAEEFVRAGLLDWTKDKLRIELTLRTTELIDLNLTLGANWNMKTPRQLFSEYVGRIEMNQNAILSDEKITKLPRKIQSTYLLWKQGANMKEMLPHNTFYRHRRELLSFGIDINFYCDSPDSNNVVPLIRTLEAKPAEIPLWIYEKGFIFDYNRISHASSWH</sequence>
<dbReference type="InterPro" id="IPR006516">
    <property type="entry name" value="G2P"/>
</dbReference>
<reference evidence="3" key="1">
    <citation type="submission" date="2018-10" db="EMBL/GenBank/DDBJ databases">
        <authorList>
            <consortium name="PulseNet: The National Subtyping Network for Foodborne Disease Surveillance"/>
            <person name="Tarr C.L."/>
            <person name="Trees E."/>
            <person name="Katz L.S."/>
            <person name="Carleton-Romer H.A."/>
            <person name="Stroika S."/>
            <person name="Kucerova Z."/>
            <person name="Roache K.F."/>
            <person name="Sabol A.L."/>
            <person name="Besser J."/>
            <person name="Gerner-Smidt P."/>
        </authorList>
    </citation>
    <scope>NUCLEOTIDE SEQUENCE [LARGE SCALE GENOMIC DNA]</scope>
    <source>
        <strain evidence="3">PNUSAS059279</strain>
    </source>
</reference>
<gene>
    <name evidence="3" type="ORF">ED173_18720</name>
</gene>
<feature type="domain" description="Replication-associated protein G2P C-terminal" evidence="2">
    <location>
        <begin position="253"/>
        <end position="335"/>
    </location>
</feature>
<name>A0A3I8J0L9_SALER</name>
<accession>A0A3I8J0L9</accession>
<dbReference type="RefSeq" id="WP_000568120.1">
    <property type="nucleotide sequence ID" value="NZ_CP069518.1"/>
</dbReference>
<dbReference type="Proteomes" id="UP000885417">
    <property type="component" value="Unassembled WGS sequence"/>
</dbReference>
<dbReference type="GO" id="GO:0006260">
    <property type="term" value="P:DNA replication"/>
    <property type="evidence" value="ECO:0007669"/>
    <property type="project" value="InterPro"/>
</dbReference>
<dbReference type="EMBL" id="RNGN01000083">
    <property type="protein sequence ID" value="MFX64907.1"/>
    <property type="molecule type" value="Genomic_DNA"/>
</dbReference>
<evidence type="ECO:0000313" key="3">
    <source>
        <dbReference type="EMBL" id="MFX64907.1"/>
    </source>
</evidence>
<protein>
    <submittedName>
        <fullName evidence="3">Replication-associated protein G2P</fullName>
    </submittedName>
</protein>
<feature type="domain" description="Replication-associated protein G2P N-terminal" evidence="1">
    <location>
        <begin position="1"/>
        <end position="231"/>
    </location>
</feature>
<dbReference type="InterPro" id="IPR022688">
    <property type="entry name" value="G2P_C"/>
</dbReference>
<dbReference type="NCBIfam" id="TIGR01629">
    <property type="entry name" value="rep_II_X"/>
    <property type="match status" value="1"/>
</dbReference>